<feature type="transmembrane region" description="Helical" evidence="2">
    <location>
        <begin position="262"/>
        <end position="283"/>
    </location>
</feature>
<reference evidence="3" key="3">
    <citation type="submission" date="2025-09" db="UniProtKB">
        <authorList>
            <consortium name="Ensembl"/>
        </authorList>
    </citation>
    <scope>IDENTIFICATION</scope>
</reference>
<evidence type="ECO:0008006" key="5">
    <source>
        <dbReference type="Google" id="ProtNLM"/>
    </source>
</evidence>
<dbReference type="GO" id="GO:0006506">
    <property type="term" value="P:GPI anchor biosynthetic process"/>
    <property type="evidence" value="ECO:0007669"/>
    <property type="project" value="InterPro"/>
</dbReference>
<dbReference type="GO" id="GO:0016757">
    <property type="term" value="F:glycosyltransferase activity"/>
    <property type="evidence" value="ECO:0007669"/>
    <property type="project" value="InterPro"/>
</dbReference>
<dbReference type="Ensembl" id="ENSBGRT00000001138.1">
    <property type="protein sequence ID" value="ENSBGRP00000000978.1"/>
    <property type="gene ID" value="ENSBGRG00000000599.1"/>
</dbReference>
<organism evidence="3 4">
    <name type="scientific">Bos mutus grunniens</name>
    <name type="common">Wild yak</name>
    <name type="synonym">Bos grunniens</name>
    <dbReference type="NCBI Taxonomy" id="30521"/>
    <lineage>
        <taxon>Eukaryota</taxon>
        <taxon>Metazoa</taxon>
        <taxon>Chordata</taxon>
        <taxon>Craniata</taxon>
        <taxon>Vertebrata</taxon>
        <taxon>Euteleostomi</taxon>
        <taxon>Mammalia</taxon>
        <taxon>Eutheria</taxon>
        <taxon>Laurasiatheria</taxon>
        <taxon>Artiodactyla</taxon>
        <taxon>Ruminantia</taxon>
        <taxon>Pecora</taxon>
        <taxon>Bovidae</taxon>
        <taxon>Bovinae</taxon>
        <taxon>Bos</taxon>
    </lineage>
</organism>
<feature type="transmembrane region" description="Helical" evidence="2">
    <location>
        <begin position="289"/>
        <end position="309"/>
    </location>
</feature>
<dbReference type="GO" id="GO:0000139">
    <property type="term" value="C:Golgi membrane"/>
    <property type="evidence" value="ECO:0007669"/>
    <property type="project" value="InterPro"/>
</dbReference>
<feature type="transmembrane region" description="Helical" evidence="2">
    <location>
        <begin position="20"/>
        <end position="43"/>
    </location>
</feature>
<dbReference type="AlphaFoldDB" id="A0A8B9W615"/>
<dbReference type="PANTHER" id="PTHR31410">
    <property type="entry name" value="TRANSMEMBRANE PROTEIN 246"/>
    <property type="match status" value="1"/>
</dbReference>
<reference evidence="3" key="2">
    <citation type="submission" date="2025-08" db="UniProtKB">
        <authorList>
            <consortium name="Ensembl"/>
        </authorList>
    </citation>
    <scope>IDENTIFICATION</scope>
</reference>
<dbReference type="InterPro" id="IPR029675">
    <property type="entry name" value="PGAP4"/>
</dbReference>
<dbReference type="GeneTree" id="ENSGT00950000182987"/>
<keyword evidence="2" id="KW-1133">Transmembrane helix</keyword>
<name>A0A8B9W615_BOSMU</name>
<feature type="compositionally biased region" description="Polar residues" evidence="1">
    <location>
        <begin position="497"/>
        <end position="507"/>
    </location>
</feature>
<sequence length="520" mass="59428">MSTSTSPAAMLLRRLRRLSWGSTAVQLFILTVVTFGLLAPLACHRLLHSYFYLRHWHLNQMSQEFLQQSLKEGEAALHYFEELPSANGSVPIVWQATPRPWLVITIITVDRQPGFHYVLQVVSQFHRLLQQCGPQCEGHQLFLCNVERSVSHFDAKLLSKYVPVANRYEGTEDDYGDDPSTNSFEKEKQDYVYCLESSLQTYNPDYVLMVEDDAVPEEQIFPVLEHLLRARFSEPHLQDALYLKLYHPERLQHYINPEPMRILEWLGVGMLLGPLLTWIYMRFASRPGFSWPVMLFFSLYSMGLVELVGRHYFLELRRLSPSLYSVVPASQCCTPAMLFPAPAARRTLTYLSQVYCHKGFGKDMALYSLLRAKGERAYVVEPNLVKHIGLFSSLRFQLLHLPGITSGNHLDVHTTHGGSTTYSRTYRQEAGKRMKERSPPVPVNASQVLSRPVQFNSVTQLYTTLCNPMDCSTPGSPVHHQLPEPSQTHVHHIGDTIQPSHPLSSPSLAFNHSQHQCLFH</sequence>
<keyword evidence="4" id="KW-1185">Reference proteome</keyword>
<evidence type="ECO:0000313" key="3">
    <source>
        <dbReference type="Ensembl" id="ENSBGRP00000000978.1"/>
    </source>
</evidence>
<dbReference type="Proteomes" id="UP000694520">
    <property type="component" value="Chromosome 7"/>
</dbReference>
<keyword evidence="2" id="KW-0812">Transmembrane</keyword>
<evidence type="ECO:0000256" key="2">
    <source>
        <dbReference type="SAM" id="Phobius"/>
    </source>
</evidence>
<dbReference type="CDD" id="cd22190">
    <property type="entry name" value="PGAP4"/>
    <property type="match status" value="1"/>
</dbReference>
<proteinExistence type="predicted"/>
<evidence type="ECO:0000256" key="1">
    <source>
        <dbReference type="SAM" id="MobiDB-lite"/>
    </source>
</evidence>
<accession>A0A8B9W615</accession>
<dbReference type="PANTHER" id="PTHR31410:SF1">
    <property type="entry name" value="POST-GPI ATTACHMENT TO PROTEINS FACTOR 4"/>
    <property type="match status" value="1"/>
</dbReference>
<evidence type="ECO:0000313" key="4">
    <source>
        <dbReference type="Proteomes" id="UP000694520"/>
    </source>
</evidence>
<reference evidence="3" key="1">
    <citation type="submission" date="2019-05" db="EMBL/GenBank/DDBJ databases">
        <authorList>
            <person name="Zhang S."/>
            <person name="Liu J."/>
        </authorList>
    </citation>
    <scope>NUCLEOTIDE SEQUENCE [LARGE SCALE GENOMIC DNA]</scope>
</reference>
<protein>
    <recommendedName>
        <fullName evidence="5">Transmembrane protein 246</fullName>
    </recommendedName>
</protein>
<keyword evidence="2" id="KW-0472">Membrane</keyword>
<feature type="region of interest" description="Disordered" evidence="1">
    <location>
        <begin position="473"/>
        <end position="507"/>
    </location>
</feature>